<dbReference type="AlphaFoldDB" id="A0A1Y1UKD6"/>
<organism evidence="2 3">
    <name type="scientific">Kockovaella imperatae</name>
    <dbReference type="NCBI Taxonomy" id="4999"/>
    <lineage>
        <taxon>Eukaryota</taxon>
        <taxon>Fungi</taxon>
        <taxon>Dikarya</taxon>
        <taxon>Basidiomycota</taxon>
        <taxon>Agaricomycotina</taxon>
        <taxon>Tremellomycetes</taxon>
        <taxon>Tremellales</taxon>
        <taxon>Cuniculitremaceae</taxon>
        <taxon>Kockovaella</taxon>
    </lineage>
</organism>
<dbReference type="OrthoDB" id="2554033at2759"/>
<feature type="compositionally biased region" description="Pro residues" evidence="1">
    <location>
        <begin position="38"/>
        <end position="50"/>
    </location>
</feature>
<protein>
    <submittedName>
        <fullName evidence="2">Uncharacterized protein</fullName>
    </submittedName>
</protein>
<dbReference type="Proteomes" id="UP000193218">
    <property type="component" value="Unassembled WGS sequence"/>
</dbReference>
<feature type="region of interest" description="Disordered" evidence="1">
    <location>
        <begin position="238"/>
        <end position="277"/>
    </location>
</feature>
<feature type="compositionally biased region" description="Polar residues" evidence="1">
    <location>
        <begin position="98"/>
        <end position="108"/>
    </location>
</feature>
<feature type="compositionally biased region" description="Basic and acidic residues" evidence="1">
    <location>
        <begin position="109"/>
        <end position="121"/>
    </location>
</feature>
<comment type="caution">
    <text evidence="2">The sequence shown here is derived from an EMBL/GenBank/DDBJ whole genome shotgun (WGS) entry which is preliminary data.</text>
</comment>
<dbReference type="EMBL" id="NBSH01000004">
    <property type="protein sequence ID" value="ORX38508.1"/>
    <property type="molecule type" value="Genomic_DNA"/>
</dbReference>
<dbReference type="InParanoid" id="A0A1Y1UKD6"/>
<evidence type="ECO:0000313" key="3">
    <source>
        <dbReference type="Proteomes" id="UP000193218"/>
    </source>
</evidence>
<dbReference type="RefSeq" id="XP_021872430.1">
    <property type="nucleotide sequence ID" value="XM_022018056.1"/>
</dbReference>
<proteinExistence type="predicted"/>
<accession>A0A1Y1UKD6</accession>
<feature type="compositionally biased region" description="Low complexity" evidence="1">
    <location>
        <begin position="21"/>
        <end position="37"/>
    </location>
</feature>
<feature type="region of interest" description="Disordered" evidence="1">
    <location>
        <begin position="70"/>
        <end position="121"/>
    </location>
</feature>
<evidence type="ECO:0000256" key="1">
    <source>
        <dbReference type="SAM" id="MobiDB-lite"/>
    </source>
</evidence>
<evidence type="ECO:0000313" key="2">
    <source>
        <dbReference type="EMBL" id="ORX38508.1"/>
    </source>
</evidence>
<dbReference type="GeneID" id="33559865"/>
<feature type="compositionally biased region" description="Low complexity" evidence="1">
    <location>
        <begin position="70"/>
        <end position="82"/>
    </location>
</feature>
<keyword evidence="3" id="KW-1185">Reference proteome</keyword>
<feature type="region of interest" description="Disordered" evidence="1">
    <location>
        <begin position="1"/>
        <end position="57"/>
    </location>
</feature>
<reference evidence="2 3" key="1">
    <citation type="submission" date="2017-03" db="EMBL/GenBank/DDBJ databases">
        <title>Widespread Adenine N6-methylation of Active Genes in Fungi.</title>
        <authorList>
            <consortium name="DOE Joint Genome Institute"/>
            <person name="Mondo S.J."/>
            <person name="Dannebaum R.O."/>
            <person name="Kuo R.C."/>
            <person name="Louie K.B."/>
            <person name="Bewick A.J."/>
            <person name="Labutti K."/>
            <person name="Haridas S."/>
            <person name="Kuo A."/>
            <person name="Salamov A."/>
            <person name="Ahrendt S.R."/>
            <person name="Lau R."/>
            <person name="Bowen B.P."/>
            <person name="Lipzen A."/>
            <person name="Sullivan W."/>
            <person name="Andreopoulos W.B."/>
            <person name="Clum A."/>
            <person name="Lindquist E."/>
            <person name="Daum C."/>
            <person name="Northen T.R."/>
            <person name="Ramamoorthy G."/>
            <person name="Schmitz R.J."/>
            <person name="Gryganskyi A."/>
            <person name="Culley D."/>
            <person name="Magnuson J."/>
            <person name="James T.Y."/>
            <person name="O'Malley M.A."/>
            <person name="Stajich J.E."/>
            <person name="Spatafora J.W."/>
            <person name="Visel A."/>
            <person name="Grigoriev I.V."/>
        </authorList>
    </citation>
    <scope>NUCLEOTIDE SEQUENCE [LARGE SCALE GENOMIC DNA]</scope>
    <source>
        <strain evidence="2 3">NRRL Y-17943</strain>
    </source>
</reference>
<sequence>MTAPIPIGSDPKTSPTNMAIPAPSHTPSSSLSISPQTPFYPPSGLSPPPIAGLGALSTTAPASGGFFKWASSFSKSPSVPESLGSGRDEMTPRRASQPLEQVSAMEQQQQDHESHDSFEFGDWNDLKSRAWNKNRRALSVSMPRQSGISAMLSPNGPGSTMSTTAQPSNGMAMSPPNGVLADKAAKGQGVLKRMSFSSGMRPPFITPGPLSPPAVTTHATVADPTLSRAPIAAGADIQRAKTISGPPSGRGRRMSDATKKRGVSPMGERLLRDHGHF</sequence>
<gene>
    <name evidence="2" type="ORF">BD324DRAFT_649873</name>
</gene>
<name>A0A1Y1UKD6_9TREE</name>